<name>A0A0A3IUM4_9BACI</name>
<gene>
    <name evidence="1" type="ORF">CD32_01610</name>
</gene>
<reference evidence="1 2" key="1">
    <citation type="submission" date="2014-02" db="EMBL/GenBank/DDBJ databases">
        <title>Draft genome sequence of Lysinibacillus odysseyi NBRC 100172.</title>
        <authorList>
            <person name="Zhang F."/>
            <person name="Wang G."/>
            <person name="Zhang L."/>
        </authorList>
    </citation>
    <scope>NUCLEOTIDE SEQUENCE [LARGE SCALE GENOMIC DNA]</scope>
    <source>
        <strain evidence="1 2">NBRC 100172</strain>
    </source>
</reference>
<dbReference type="RefSeq" id="WP_036150458.1">
    <property type="nucleotide sequence ID" value="NZ_AVCX01000023.1"/>
</dbReference>
<organism evidence="1 2">
    <name type="scientific">Lysinibacillus odysseyi 34hs-1 = NBRC 100172</name>
    <dbReference type="NCBI Taxonomy" id="1220589"/>
    <lineage>
        <taxon>Bacteria</taxon>
        <taxon>Bacillati</taxon>
        <taxon>Bacillota</taxon>
        <taxon>Bacilli</taxon>
        <taxon>Bacillales</taxon>
        <taxon>Bacillaceae</taxon>
        <taxon>Lysinibacillus</taxon>
    </lineage>
</organism>
<evidence type="ECO:0000313" key="1">
    <source>
        <dbReference type="EMBL" id="KGR88386.1"/>
    </source>
</evidence>
<dbReference type="Proteomes" id="UP000030437">
    <property type="component" value="Unassembled WGS sequence"/>
</dbReference>
<evidence type="ECO:0000313" key="2">
    <source>
        <dbReference type="Proteomes" id="UP000030437"/>
    </source>
</evidence>
<keyword evidence="2" id="KW-1185">Reference proteome</keyword>
<sequence>MASQTLQLRYLIPEFYPAATDFIVDEVEERVYFENEGNGEMQAHIDRENEWVAFYYKQGEDWRWADGVIFWEADDVNGEPIFNI</sequence>
<proteinExistence type="predicted"/>
<protein>
    <submittedName>
        <fullName evidence="1">Uncharacterized protein</fullName>
    </submittedName>
</protein>
<accession>A0A0A3IUM4</accession>
<dbReference type="EMBL" id="JPVP01000040">
    <property type="protein sequence ID" value="KGR88386.1"/>
    <property type="molecule type" value="Genomic_DNA"/>
</dbReference>
<comment type="caution">
    <text evidence="1">The sequence shown here is derived from an EMBL/GenBank/DDBJ whole genome shotgun (WGS) entry which is preliminary data.</text>
</comment>
<dbReference type="AlphaFoldDB" id="A0A0A3IUM4"/>
<dbReference type="STRING" id="1220589.CD32_01610"/>